<sequence>MKERKLCISEARFVMFNFFKKSDKGEEEQPQVVRINTHGTATAELEADKAIPSNKKDNDKRRTVKLERTKLSSSWGFTLQSYGIYNTTTKCIENYTFVDYVEMKSPAFLSGMRRSDIIFAVDGQSTENLSHTELVDKVKACKNSMRLVVINSNICQKVELHQRRQKLQALLRQKQSELKGLESRETALHYKVKARLKEKELRRQKIATDNQTHLKPTNLTSVNNNIDNDGASLCSSSDLRDVRPKLSAYMAKLSLSPELGPTPYERTLFQQSSTSNLKPNQSGSLRSLNRTNVTSIRHESRRVGNDASTVS</sequence>
<dbReference type="Gene3D" id="2.30.42.10">
    <property type="match status" value="1"/>
</dbReference>
<proteinExistence type="predicted"/>
<evidence type="ECO:0000256" key="3">
    <source>
        <dbReference type="SAM" id="Coils"/>
    </source>
</evidence>
<dbReference type="EMBL" id="VXIV02003206">
    <property type="protein sequence ID" value="KAF6019900.1"/>
    <property type="molecule type" value="Genomic_DNA"/>
</dbReference>
<dbReference type="AlphaFoldDB" id="A0A7J7J151"/>
<evidence type="ECO:0000256" key="2">
    <source>
        <dbReference type="ARBA" id="ARBA00022490"/>
    </source>
</evidence>
<feature type="compositionally biased region" description="Polar residues" evidence="4">
    <location>
        <begin position="271"/>
        <end position="295"/>
    </location>
</feature>
<keyword evidence="3" id="KW-0175">Coiled coil</keyword>
<dbReference type="GO" id="GO:0005737">
    <property type="term" value="C:cytoplasm"/>
    <property type="evidence" value="ECO:0007669"/>
    <property type="project" value="UniProtKB-SubCell"/>
</dbReference>
<evidence type="ECO:0000256" key="4">
    <source>
        <dbReference type="SAM" id="MobiDB-lite"/>
    </source>
</evidence>
<evidence type="ECO:0000313" key="6">
    <source>
        <dbReference type="EMBL" id="KAF6019900.1"/>
    </source>
</evidence>
<dbReference type="PROSITE" id="PS50106">
    <property type="entry name" value="PDZ"/>
    <property type="match status" value="1"/>
</dbReference>
<dbReference type="PANTHER" id="PTHR15963:SF5">
    <property type="entry name" value="SHORT SPINDLE 6, ISOFORM A"/>
    <property type="match status" value="1"/>
</dbReference>
<keyword evidence="2" id="KW-0963">Cytoplasm</keyword>
<dbReference type="Pfam" id="PF00595">
    <property type="entry name" value="PDZ"/>
    <property type="match status" value="1"/>
</dbReference>
<accession>A0A7J7J151</accession>
<evidence type="ECO:0000259" key="5">
    <source>
        <dbReference type="PROSITE" id="PS50106"/>
    </source>
</evidence>
<name>A0A7J7J151_BUGNE</name>
<dbReference type="InterPro" id="IPR036034">
    <property type="entry name" value="PDZ_sf"/>
</dbReference>
<comment type="subcellular location">
    <subcellularLocation>
        <location evidence="1">Cytoplasm</location>
    </subcellularLocation>
</comment>
<dbReference type="OrthoDB" id="10041077at2759"/>
<feature type="region of interest" description="Disordered" evidence="4">
    <location>
        <begin position="271"/>
        <end position="311"/>
    </location>
</feature>
<dbReference type="InterPro" id="IPR052122">
    <property type="entry name" value="Intracell_Traff_Signaling_Reg"/>
</dbReference>
<feature type="coiled-coil region" evidence="3">
    <location>
        <begin position="157"/>
        <end position="184"/>
    </location>
</feature>
<evidence type="ECO:0000256" key="1">
    <source>
        <dbReference type="ARBA" id="ARBA00004496"/>
    </source>
</evidence>
<dbReference type="InterPro" id="IPR001478">
    <property type="entry name" value="PDZ"/>
</dbReference>
<keyword evidence="7" id="KW-1185">Reference proteome</keyword>
<organism evidence="6 7">
    <name type="scientific">Bugula neritina</name>
    <name type="common">Brown bryozoan</name>
    <name type="synonym">Sertularia neritina</name>
    <dbReference type="NCBI Taxonomy" id="10212"/>
    <lineage>
        <taxon>Eukaryota</taxon>
        <taxon>Metazoa</taxon>
        <taxon>Spiralia</taxon>
        <taxon>Lophotrochozoa</taxon>
        <taxon>Bryozoa</taxon>
        <taxon>Gymnolaemata</taxon>
        <taxon>Cheilostomatida</taxon>
        <taxon>Flustrina</taxon>
        <taxon>Buguloidea</taxon>
        <taxon>Bugulidae</taxon>
        <taxon>Bugula</taxon>
    </lineage>
</organism>
<evidence type="ECO:0000313" key="7">
    <source>
        <dbReference type="Proteomes" id="UP000593567"/>
    </source>
</evidence>
<protein>
    <recommendedName>
        <fullName evidence="5">PDZ domain-containing protein</fullName>
    </recommendedName>
</protein>
<gene>
    <name evidence="6" type="ORF">EB796_021790</name>
</gene>
<comment type="caution">
    <text evidence="6">The sequence shown here is derived from an EMBL/GenBank/DDBJ whole genome shotgun (WGS) entry which is preliminary data.</text>
</comment>
<dbReference type="SUPFAM" id="SSF50156">
    <property type="entry name" value="PDZ domain-like"/>
    <property type="match status" value="1"/>
</dbReference>
<dbReference type="SMART" id="SM00228">
    <property type="entry name" value="PDZ"/>
    <property type="match status" value="1"/>
</dbReference>
<dbReference type="PANTHER" id="PTHR15963">
    <property type="entry name" value="GENERAL RECEPTOR FOR PHOSPHOINOSITIDES 1-ASSOCIATED SCAFFOLD PROTEIN-RELATED"/>
    <property type="match status" value="1"/>
</dbReference>
<reference evidence="6" key="1">
    <citation type="submission" date="2020-06" db="EMBL/GenBank/DDBJ databases">
        <title>Draft genome of Bugula neritina, a colonial animal packing powerful symbionts and potential medicines.</title>
        <authorList>
            <person name="Rayko M."/>
        </authorList>
    </citation>
    <scope>NUCLEOTIDE SEQUENCE [LARGE SCALE GENOMIC DNA]</scope>
    <source>
        <strain evidence="6">Kwan_BN1</strain>
    </source>
</reference>
<feature type="domain" description="PDZ" evidence="5">
    <location>
        <begin position="63"/>
        <end position="153"/>
    </location>
</feature>
<dbReference type="Proteomes" id="UP000593567">
    <property type="component" value="Unassembled WGS sequence"/>
</dbReference>